<dbReference type="SUPFAM" id="SSF117281">
    <property type="entry name" value="Kelch motif"/>
    <property type="match status" value="1"/>
</dbReference>
<dbReference type="EMBL" id="GG666533">
    <property type="protein sequence ID" value="EEN58226.1"/>
    <property type="molecule type" value="Genomic_DNA"/>
</dbReference>
<feature type="domain" description="BTB" evidence="3">
    <location>
        <begin position="39"/>
        <end position="107"/>
    </location>
</feature>
<gene>
    <name evidence="4" type="ORF">BRAFLDRAFT_76902</name>
</gene>
<evidence type="ECO:0000259" key="3">
    <source>
        <dbReference type="PROSITE" id="PS50097"/>
    </source>
</evidence>
<dbReference type="SMART" id="SM00225">
    <property type="entry name" value="BTB"/>
    <property type="match status" value="2"/>
</dbReference>
<accession>C3YNC0</accession>
<dbReference type="FunFam" id="3.30.710.10:FF:000221">
    <property type="entry name" value="Uncharacterized protein"/>
    <property type="match status" value="2"/>
</dbReference>
<dbReference type="PANTHER" id="PTHR24412">
    <property type="entry name" value="KELCH PROTEIN"/>
    <property type="match status" value="1"/>
</dbReference>
<reference evidence="4" key="1">
    <citation type="journal article" date="2008" name="Nature">
        <title>The amphioxus genome and the evolution of the chordate karyotype.</title>
        <authorList>
            <consortium name="US DOE Joint Genome Institute (JGI-PGF)"/>
            <person name="Putnam N.H."/>
            <person name="Butts T."/>
            <person name="Ferrier D.E.K."/>
            <person name="Furlong R.F."/>
            <person name="Hellsten U."/>
            <person name="Kawashima T."/>
            <person name="Robinson-Rechavi M."/>
            <person name="Shoguchi E."/>
            <person name="Terry A."/>
            <person name="Yu J.-K."/>
            <person name="Benito-Gutierrez E.L."/>
            <person name="Dubchak I."/>
            <person name="Garcia-Fernandez J."/>
            <person name="Gibson-Brown J.J."/>
            <person name="Grigoriev I.V."/>
            <person name="Horton A.C."/>
            <person name="de Jong P.J."/>
            <person name="Jurka J."/>
            <person name="Kapitonov V.V."/>
            <person name="Kohara Y."/>
            <person name="Kuroki Y."/>
            <person name="Lindquist E."/>
            <person name="Lucas S."/>
            <person name="Osoegawa K."/>
            <person name="Pennacchio L.A."/>
            <person name="Salamov A.A."/>
            <person name="Satou Y."/>
            <person name="Sauka-Spengler T."/>
            <person name="Schmutz J."/>
            <person name="Shin-I T."/>
            <person name="Toyoda A."/>
            <person name="Bronner-Fraser M."/>
            <person name="Fujiyama A."/>
            <person name="Holland L.Z."/>
            <person name="Holland P.W.H."/>
            <person name="Satoh N."/>
            <person name="Rokhsar D.S."/>
        </authorList>
    </citation>
    <scope>NUCLEOTIDE SEQUENCE [LARGE SCALE GENOMIC DNA]</scope>
    <source>
        <strain evidence="4">S238N-H82</strain>
        <tissue evidence="4">Testes</tissue>
    </source>
</reference>
<dbReference type="InterPro" id="IPR011333">
    <property type="entry name" value="SKP1/BTB/POZ_sf"/>
</dbReference>
<proteinExistence type="predicted"/>
<name>C3YNC0_BRAFL</name>
<dbReference type="InterPro" id="IPR011705">
    <property type="entry name" value="BACK"/>
</dbReference>
<sequence length="995" mass="113088">MAAAEPHASAVRPRSYQDESYLRGFLGAVDDLQKAGVLQDVVLEVEGRRFPCHRLVLSAASPYFRDMFTTSDMAESRQKTVVLEGLDAGMFGEILSYIYSGTLHVSLDKVQPLYQAADLLQLDYVRDTCSSYMAMNVDRSTCMDLYKFADVYSVEIVRKSCLQWIARHLTEVASSEGFCSLSVNQLTEIISHDELDVKEETTVWEAVVRWVQYSREDRLHHLSSILPHIRLNLLTSDDKAAILEHPLVREDPGSYEFIRKQEQKGNSKLKPRLGMTTEMVLLSHAFSRELLFMNPREGKYVSCKYREEDLPFATDVTVTSDNNIYILNRDRERNDQLSVFKYSHAENVWEYDVMGRTPKRVKKCSGCGEPLSCHKAGQYGKHCQGVAKDPPADKLPIELEDPNPKSAMDVLEQRKAEHYPRALLGSAPPLSARPSFLFFSFGSAGSGPDESYIHGFLGSVDDLQKAGVLQDVVLEVEGRRFPCHRLVLSAASPYFRAMFTSDMAESRQKTVVLQGLDAGMFGEILSYIYSGTLHVSLDKVQPLYQAADLLQLDYVRDTCSSYMAMNVEHSTFVDLYNFAAVFSVDTVLWRCVEWIDINFVEFSFGEEFCCLSVNQLTEIISHDELDVKEESTVWEAVVRWAQHSREDRLHHLPIILPHIRFNLLTSDDTTAMLGHSLVKENPGSYEVIQNVVQKGNLNLKPRIGMTTEMALVYNAAPGSNELLFMNPQEGKYISCSYKPEDLPKSSIMTVTSDNDIYILQTKGSEEKNKFSLFKYKHAENMWEQAGVPLISKGPDDELYEEHLFKVDGTLHYLAVYDGRSLLQMRKYNPHTNQWQECSQLQLDTTFEDAAALPCGSHIYFLSNEEVHRYEPSEDRWSKRTPPGVIHSVCTAAAMGTEIFCTDFDFTQTMVYDTESDRWQKLQGWENPENLNTDHFPILFVLENQLHILLTCVSDLHDDMGFDAGMFGEILSYIYSGTLHVSLDKMQPLYQAADLL</sequence>
<dbReference type="SMART" id="SM00875">
    <property type="entry name" value="BACK"/>
    <property type="match status" value="2"/>
</dbReference>
<dbReference type="SUPFAM" id="SSF54695">
    <property type="entry name" value="POZ domain"/>
    <property type="match status" value="2"/>
</dbReference>
<keyword evidence="1" id="KW-0880">Kelch repeat</keyword>
<dbReference type="Pfam" id="PF07707">
    <property type="entry name" value="BACK"/>
    <property type="match status" value="2"/>
</dbReference>
<evidence type="ECO:0000256" key="1">
    <source>
        <dbReference type="ARBA" id="ARBA00022441"/>
    </source>
</evidence>
<evidence type="ECO:0000313" key="4">
    <source>
        <dbReference type="EMBL" id="EEN58226.1"/>
    </source>
</evidence>
<dbReference type="Pfam" id="PF00651">
    <property type="entry name" value="BTB"/>
    <property type="match status" value="2"/>
</dbReference>
<dbReference type="Gene3D" id="3.30.710.10">
    <property type="entry name" value="Potassium Channel Kv1.1, Chain A"/>
    <property type="match status" value="2"/>
</dbReference>
<dbReference type="InterPro" id="IPR015915">
    <property type="entry name" value="Kelch-typ_b-propeller"/>
</dbReference>
<dbReference type="InParanoid" id="C3YNC0"/>
<dbReference type="InterPro" id="IPR000210">
    <property type="entry name" value="BTB/POZ_dom"/>
</dbReference>
<dbReference type="Gene3D" id="2.120.10.80">
    <property type="entry name" value="Kelch-type beta propeller"/>
    <property type="match status" value="1"/>
</dbReference>
<dbReference type="PANTHER" id="PTHR24412:SF491">
    <property type="entry name" value="KELCH REPEAT AND BTB DOMAIN-CONTAINING PROTEIN 12"/>
    <property type="match status" value="1"/>
</dbReference>
<dbReference type="FunFam" id="1.25.40.420:FF:000001">
    <property type="entry name" value="Kelch-like family member 12"/>
    <property type="match status" value="2"/>
</dbReference>
<dbReference type="PROSITE" id="PS50097">
    <property type="entry name" value="BTB"/>
    <property type="match status" value="2"/>
</dbReference>
<dbReference type="Gene3D" id="1.25.40.420">
    <property type="match status" value="2"/>
</dbReference>
<organism>
    <name type="scientific">Branchiostoma floridae</name>
    <name type="common">Florida lancelet</name>
    <name type="synonym">Amphioxus</name>
    <dbReference type="NCBI Taxonomy" id="7739"/>
    <lineage>
        <taxon>Eukaryota</taxon>
        <taxon>Metazoa</taxon>
        <taxon>Chordata</taxon>
        <taxon>Cephalochordata</taxon>
        <taxon>Leptocardii</taxon>
        <taxon>Amphioxiformes</taxon>
        <taxon>Branchiostomatidae</taxon>
        <taxon>Branchiostoma</taxon>
    </lineage>
</organism>
<dbReference type="eggNOG" id="KOG4441">
    <property type="taxonomic scope" value="Eukaryota"/>
</dbReference>
<evidence type="ECO:0000256" key="2">
    <source>
        <dbReference type="ARBA" id="ARBA00022737"/>
    </source>
</evidence>
<feature type="domain" description="BTB" evidence="3">
    <location>
        <begin position="470"/>
        <end position="537"/>
    </location>
</feature>
<keyword evidence="2" id="KW-0677">Repeat</keyword>
<protein>
    <recommendedName>
        <fullName evidence="3">BTB domain-containing protein</fullName>
    </recommendedName>
</protein>
<dbReference type="AlphaFoldDB" id="C3YNC0"/>